<comment type="similarity">
    <text evidence="2">Belongs to the NAD(P)-dependent epimerase/dehydratase family. Dihydroflavonol-4-reductase subfamily.</text>
</comment>
<dbReference type="Proteomes" id="UP000775547">
    <property type="component" value="Unassembled WGS sequence"/>
</dbReference>
<protein>
    <recommendedName>
        <fullName evidence="3">NAD-dependent epimerase/dehydratase domain-containing protein</fullName>
    </recommendedName>
</protein>
<dbReference type="OrthoDB" id="2735536at2759"/>
<reference evidence="4" key="2">
    <citation type="submission" date="2021-10" db="EMBL/GenBank/DDBJ databases">
        <title>Phylogenomics reveals ancestral predisposition of the termite-cultivated fungus Termitomyces towards a domesticated lifestyle.</title>
        <authorList>
            <person name="Auxier B."/>
            <person name="Grum-Grzhimaylo A."/>
            <person name="Cardenas M.E."/>
            <person name="Lodge J.D."/>
            <person name="Laessoe T."/>
            <person name="Pedersen O."/>
            <person name="Smith M.E."/>
            <person name="Kuyper T.W."/>
            <person name="Franco-Molano E.A."/>
            <person name="Baroni T.J."/>
            <person name="Aanen D.K."/>
        </authorList>
    </citation>
    <scope>NUCLEOTIDE SEQUENCE</scope>
    <source>
        <strain evidence="4">AP01</strain>
        <tissue evidence="4">Mycelium</tissue>
    </source>
</reference>
<feature type="domain" description="NAD-dependent epimerase/dehydratase" evidence="3">
    <location>
        <begin position="5"/>
        <end position="242"/>
    </location>
</feature>
<dbReference type="InterPro" id="IPR036291">
    <property type="entry name" value="NAD(P)-bd_dom_sf"/>
</dbReference>
<dbReference type="Pfam" id="PF01370">
    <property type="entry name" value="Epimerase"/>
    <property type="match status" value="1"/>
</dbReference>
<keyword evidence="5" id="KW-1185">Reference proteome</keyword>
<evidence type="ECO:0000259" key="3">
    <source>
        <dbReference type="Pfam" id="PF01370"/>
    </source>
</evidence>
<dbReference type="GO" id="GO:0016616">
    <property type="term" value="F:oxidoreductase activity, acting on the CH-OH group of donors, NAD or NADP as acceptor"/>
    <property type="evidence" value="ECO:0007669"/>
    <property type="project" value="TreeGrafter"/>
</dbReference>
<accession>A0A9P7GHC3</accession>
<dbReference type="PANTHER" id="PTHR10366">
    <property type="entry name" value="NAD DEPENDENT EPIMERASE/DEHYDRATASE"/>
    <property type="match status" value="1"/>
</dbReference>
<dbReference type="Gene3D" id="3.40.50.720">
    <property type="entry name" value="NAD(P)-binding Rossmann-like Domain"/>
    <property type="match status" value="1"/>
</dbReference>
<reference evidence="4" key="1">
    <citation type="submission" date="2020-07" db="EMBL/GenBank/DDBJ databases">
        <authorList>
            <person name="Nieuwenhuis M."/>
            <person name="Van De Peppel L.J.J."/>
        </authorList>
    </citation>
    <scope>NUCLEOTIDE SEQUENCE</scope>
    <source>
        <strain evidence="4">AP01</strain>
        <tissue evidence="4">Mycelium</tissue>
    </source>
</reference>
<name>A0A9P7GHC3_9AGAR</name>
<keyword evidence="1" id="KW-0560">Oxidoreductase</keyword>
<dbReference type="EMBL" id="JABCKV010000002">
    <property type="protein sequence ID" value="KAG5648603.1"/>
    <property type="molecule type" value="Genomic_DNA"/>
</dbReference>
<gene>
    <name evidence="4" type="ORF">DXG03_003214</name>
</gene>
<sequence>MSELVFVTGASGFLGSHIVDQLLEKGYRVRAAARGSKVAELQESYAKFGDRLEVVGVPDIITSQFTDALNGVNAVIHSAAPLPGKAEPEIIWKARSPGAIDGTLNVVRQAQSAGITRIIVTSSIVTALNSRNSFTDKDWYLVDKNQGAEGSAQDVYRAAKTLAEQELWAFGDAHQLDITTINPPIFYGPLAQGFSQRTPNFAALSTDVILYRFLKPSSSFPWTAAYADVRDVATAHILALTGPPSSAVSRKRILLSSPHGFVVKDVSSTSTAQSSRIDSIGERPPRILPL</sequence>
<dbReference type="AlphaFoldDB" id="A0A9P7GHC3"/>
<evidence type="ECO:0000256" key="2">
    <source>
        <dbReference type="ARBA" id="ARBA00023445"/>
    </source>
</evidence>
<dbReference type="InterPro" id="IPR001509">
    <property type="entry name" value="Epimerase_deHydtase"/>
</dbReference>
<comment type="caution">
    <text evidence="4">The sequence shown here is derived from an EMBL/GenBank/DDBJ whole genome shotgun (WGS) entry which is preliminary data.</text>
</comment>
<organism evidence="4 5">
    <name type="scientific">Asterophora parasitica</name>
    <dbReference type="NCBI Taxonomy" id="117018"/>
    <lineage>
        <taxon>Eukaryota</taxon>
        <taxon>Fungi</taxon>
        <taxon>Dikarya</taxon>
        <taxon>Basidiomycota</taxon>
        <taxon>Agaricomycotina</taxon>
        <taxon>Agaricomycetes</taxon>
        <taxon>Agaricomycetidae</taxon>
        <taxon>Agaricales</taxon>
        <taxon>Tricholomatineae</taxon>
        <taxon>Lyophyllaceae</taxon>
        <taxon>Asterophora</taxon>
    </lineage>
</organism>
<evidence type="ECO:0000313" key="5">
    <source>
        <dbReference type="Proteomes" id="UP000775547"/>
    </source>
</evidence>
<evidence type="ECO:0000313" key="4">
    <source>
        <dbReference type="EMBL" id="KAG5648603.1"/>
    </source>
</evidence>
<evidence type="ECO:0000256" key="1">
    <source>
        <dbReference type="ARBA" id="ARBA00023002"/>
    </source>
</evidence>
<dbReference type="InterPro" id="IPR050425">
    <property type="entry name" value="NAD(P)_dehydrat-like"/>
</dbReference>
<proteinExistence type="inferred from homology"/>
<dbReference type="PANTHER" id="PTHR10366:SF564">
    <property type="entry name" value="STEROL-4-ALPHA-CARBOXYLATE 3-DEHYDROGENASE, DECARBOXYLATING"/>
    <property type="match status" value="1"/>
</dbReference>
<dbReference type="SUPFAM" id="SSF51735">
    <property type="entry name" value="NAD(P)-binding Rossmann-fold domains"/>
    <property type="match status" value="1"/>
</dbReference>